<organism evidence="1 2">
    <name type="scientific">Trifolium pratense</name>
    <name type="common">Red clover</name>
    <dbReference type="NCBI Taxonomy" id="57577"/>
    <lineage>
        <taxon>Eukaryota</taxon>
        <taxon>Viridiplantae</taxon>
        <taxon>Streptophyta</taxon>
        <taxon>Embryophyta</taxon>
        <taxon>Tracheophyta</taxon>
        <taxon>Spermatophyta</taxon>
        <taxon>Magnoliopsida</taxon>
        <taxon>eudicotyledons</taxon>
        <taxon>Gunneridae</taxon>
        <taxon>Pentapetalae</taxon>
        <taxon>rosids</taxon>
        <taxon>fabids</taxon>
        <taxon>Fabales</taxon>
        <taxon>Fabaceae</taxon>
        <taxon>Papilionoideae</taxon>
        <taxon>50 kb inversion clade</taxon>
        <taxon>NPAAA clade</taxon>
        <taxon>Hologalegina</taxon>
        <taxon>IRL clade</taxon>
        <taxon>Trifolieae</taxon>
        <taxon>Trifolium</taxon>
    </lineage>
</organism>
<protein>
    <submittedName>
        <fullName evidence="1">Uncharacterized protein</fullName>
    </submittedName>
</protein>
<reference evidence="1 2" key="2">
    <citation type="journal article" date="2017" name="Front. Plant Sci.">
        <title>Gene Classification and Mining of Molecular Markers Useful in Red Clover (Trifolium pratense) Breeding.</title>
        <authorList>
            <person name="Istvanek J."/>
            <person name="Dluhosova J."/>
            <person name="Dluhos P."/>
            <person name="Patkova L."/>
            <person name="Nedelnik J."/>
            <person name="Repkova J."/>
        </authorList>
    </citation>
    <scope>NUCLEOTIDE SEQUENCE [LARGE SCALE GENOMIC DNA]</scope>
    <source>
        <strain evidence="2">cv. Tatra</strain>
        <tissue evidence="1">Young leaves</tissue>
    </source>
</reference>
<comment type="caution">
    <text evidence="1">The sequence shown here is derived from an EMBL/GenBank/DDBJ whole genome shotgun (WGS) entry which is preliminary data.</text>
</comment>
<gene>
    <name evidence="1" type="ORF">L195_g012121</name>
</gene>
<dbReference type="EMBL" id="ASHM01007664">
    <property type="protein sequence ID" value="PNY15425.1"/>
    <property type="molecule type" value="Genomic_DNA"/>
</dbReference>
<proteinExistence type="predicted"/>
<dbReference type="AlphaFoldDB" id="A0A2K3PJI2"/>
<accession>A0A2K3PJI2</accession>
<evidence type="ECO:0000313" key="1">
    <source>
        <dbReference type="EMBL" id="PNY15425.1"/>
    </source>
</evidence>
<evidence type="ECO:0000313" key="2">
    <source>
        <dbReference type="Proteomes" id="UP000236291"/>
    </source>
</evidence>
<sequence length="91" mass="10339">MMKKNEEVEEFTEDVVDLQHVKVALLVCALDVTSAAFRIAAARHVLTLLAMQKLDSESLAMALCSQYLFLWAGYAYRKLEMLNFPNWTSPV</sequence>
<reference evidence="1 2" key="1">
    <citation type="journal article" date="2014" name="Am. J. Bot.">
        <title>Genome assembly and annotation for red clover (Trifolium pratense; Fabaceae).</title>
        <authorList>
            <person name="Istvanek J."/>
            <person name="Jaros M."/>
            <person name="Krenek A."/>
            <person name="Repkova J."/>
        </authorList>
    </citation>
    <scope>NUCLEOTIDE SEQUENCE [LARGE SCALE GENOMIC DNA]</scope>
    <source>
        <strain evidence="2">cv. Tatra</strain>
        <tissue evidence="1">Young leaves</tissue>
    </source>
</reference>
<name>A0A2K3PJI2_TRIPR</name>
<dbReference type="Proteomes" id="UP000236291">
    <property type="component" value="Unassembled WGS sequence"/>
</dbReference>